<dbReference type="EMBL" id="WACR01000013">
    <property type="protein sequence ID" value="KAB1061976.1"/>
    <property type="molecule type" value="Genomic_DNA"/>
</dbReference>
<dbReference type="AlphaFoldDB" id="A0A6N6M1A5"/>
<reference evidence="1 2" key="1">
    <citation type="submission" date="2019-09" db="EMBL/GenBank/DDBJ databases">
        <title>Genomes of Cryomorphaceae.</title>
        <authorList>
            <person name="Bowman J.P."/>
        </authorList>
    </citation>
    <scope>NUCLEOTIDE SEQUENCE [LARGE SCALE GENOMIC DNA]</scope>
    <source>
        <strain evidence="1 2">KCTC 52047</strain>
    </source>
</reference>
<proteinExistence type="predicted"/>
<sequence length="68" mass="8164">MLIEADSKWHEVIREALKEYLELLNNNQDRDDLSLLELHRNLKKKQKVTEILHRMQVGDNVILEIRSK</sequence>
<protein>
    <submittedName>
        <fullName evidence="1">Uncharacterized protein</fullName>
    </submittedName>
</protein>
<dbReference type="Proteomes" id="UP000435357">
    <property type="component" value="Unassembled WGS sequence"/>
</dbReference>
<dbReference type="RefSeq" id="WP_151169952.1">
    <property type="nucleotide sequence ID" value="NZ_WACR01000013.1"/>
</dbReference>
<keyword evidence="2" id="KW-1185">Reference proteome</keyword>
<comment type="caution">
    <text evidence="1">The sequence shown here is derived from an EMBL/GenBank/DDBJ whole genome shotgun (WGS) entry which is preliminary data.</text>
</comment>
<evidence type="ECO:0000313" key="2">
    <source>
        <dbReference type="Proteomes" id="UP000435357"/>
    </source>
</evidence>
<name>A0A6N6M1A5_9FLAO</name>
<gene>
    <name evidence="1" type="ORF">F3059_12925</name>
</gene>
<accession>A0A6N6M1A5</accession>
<organism evidence="1 2">
    <name type="scientific">Salibacter halophilus</name>
    <dbReference type="NCBI Taxonomy" id="1803916"/>
    <lineage>
        <taxon>Bacteria</taxon>
        <taxon>Pseudomonadati</taxon>
        <taxon>Bacteroidota</taxon>
        <taxon>Flavobacteriia</taxon>
        <taxon>Flavobacteriales</taxon>
        <taxon>Salibacteraceae</taxon>
        <taxon>Salibacter</taxon>
    </lineage>
</organism>
<evidence type="ECO:0000313" key="1">
    <source>
        <dbReference type="EMBL" id="KAB1061976.1"/>
    </source>
</evidence>